<feature type="compositionally biased region" description="Low complexity" evidence="1">
    <location>
        <begin position="28"/>
        <end position="45"/>
    </location>
</feature>
<evidence type="ECO:0000313" key="4">
    <source>
        <dbReference type="Proteomes" id="UP001516400"/>
    </source>
</evidence>
<evidence type="ECO:0000256" key="1">
    <source>
        <dbReference type="SAM" id="MobiDB-lite"/>
    </source>
</evidence>
<evidence type="ECO:0000313" key="3">
    <source>
        <dbReference type="EMBL" id="KAL3285641.1"/>
    </source>
</evidence>
<protein>
    <recommendedName>
        <fullName evidence="2">HIF-1 alpha C-terminal transactivation domain-containing protein</fullName>
    </recommendedName>
</protein>
<keyword evidence="4" id="KW-1185">Reference proteome</keyword>
<feature type="compositionally biased region" description="Low complexity" evidence="1">
    <location>
        <begin position="149"/>
        <end position="166"/>
    </location>
</feature>
<reference evidence="3 4" key="1">
    <citation type="journal article" date="2021" name="BMC Biol.">
        <title>Horizontally acquired antibacterial genes associated with adaptive radiation of ladybird beetles.</title>
        <authorList>
            <person name="Li H.S."/>
            <person name="Tang X.F."/>
            <person name="Huang Y.H."/>
            <person name="Xu Z.Y."/>
            <person name="Chen M.L."/>
            <person name="Du X.Y."/>
            <person name="Qiu B.Y."/>
            <person name="Chen P.T."/>
            <person name="Zhang W."/>
            <person name="Slipinski A."/>
            <person name="Escalona H.E."/>
            <person name="Waterhouse R.M."/>
            <person name="Zwick A."/>
            <person name="Pang H."/>
        </authorList>
    </citation>
    <scope>NUCLEOTIDE SEQUENCE [LARGE SCALE GENOMIC DNA]</scope>
    <source>
        <strain evidence="3">SYSU2018</strain>
    </source>
</reference>
<accession>A0ABD2P4M9</accession>
<gene>
    <name evidence="3" type="ORF">HHI36_000173</name>
</gene>
<dbReference type="Pfam" id="PF08778">
    <property type="entry name" value="HIF-1a_CTAD"/>
    <property type="match status" value="1"/>
</dbReference>
<dbReference type="InterPro" id="IPR014887">
    <property type="entry name" value="HIF-1_CTAD"/>
</dbReference>
<feature type="compositionally biased region" description="Low complexity" evidence="1">
    <location>
        <begin position="76"/>
        <end position="99"/>
    </location>
</feature>
<proteinExistence type="predicted"/>
<feature type="region of interest" description="Disordered" evidence="1">
    <location>
        <begin position="20"/>
        <end position="114"/>
    </location>
</feature>
<dbReference type="AlphaFoldDB" id="A0ABD2P4M9"/>
<organism evidence="3 4">
    <name type="scientific">Cryptolaemus montrouzieri</name>
    <dbReference type="NCBI Taxonomy" id="559131"/>
    <lineage>
        <taxon>Eukaryota</taxon>
        <taxon>Metazoa</taxon>
        <taxon>Ecdysozoa</taxon>
        <taxon>Arthropoda</taxon>
        <taxon>Hexapoda</taxon>
        <taxon>Insecta</taxon>
        <taxon>Pterygota</taxon>
        <taxon>Neoptera</taxon>
        <taxon>Endopterygota</taxon>
        <taxon>Coleoptera</taxon>
        <taxon>Polyphaga</taxon>
        <taxon>Cucujiformia</taxon>
        <taxon>Coccinelloidea</taxon>
        <taxon>Coccinellidae</taxon>
        <taxon>Scymninae</taxon>
        <taxon>Scymnini</taxon>
        <taxon>Cryptolaemus</taxon>
    </lineage>
</organism>
<feature type="domain" description="HIF-1 alpha C-terminal transactivation" evidence="2">
    <location>
        <begin position="275"/>
        <end position="302"/>
    </location>
</feature>
<comment type="caution">
    <text evidence="3">The sequence shown here is derived from an EMBL/GenBank/DDBJ whole genome shotgun (WGS) entry which is preliminary data.</text>
</comment>
<feature type="region of interest" description="Disordered" evidence="1">
    <location>
        <begin position="139"/>
        <end position="174"/>
    </location>
</feature>
<sequence>MIDEPMDPFISYRESYDMSPELLSPNVSKNSDSSLPSLNSPSNSLGEDDHMPSFMNYSVDEDRSESSARPGSPYIPMNMDDLPLLLSSSNDLMWSNSSSPAPPSPTRKVTKESSSLAQLLSSDKKSCVASDLVGHSNSWNVRTNEKSTRTSNSSTNSNNKRTNSNSCSASKRVKIEPKEKLSSELLQQLISNNSSNGRGRPKKANWLLEGQKAACVSQPSDSVLMNLLGNISGSVVEKKVVIPQSSGSTLHRYLIRVNSKSLLNPETAPITSLLSLTDKDYEVNAPVNSSLLQGEDLIKALDICDSM</sequence>
<dbReference type="EMBL" id="JABFTP020000185">
    <property type="protein sequence ID" value="KAL3285641.1"/>
    <property type="molecule type" value="Genomic_DNA"/>
</dbReference>
<name>A0ABD2P4M9_9CUCU</name>
<evidence type="ECO:0000259" key="2">
    <source>
        <dbReference type="Pfam" id="PF08778"/>
    </source>
</evidence>
<dbReference type="Proteomes" id="UP001516400">
    <property type="component" value="Unassembled WGS sequence"/>
</dbReference>